<dbReference type="RefSeq" id="WP_083772092.1">
    <property type="nucleotide sequence ID" value="NZ_JAQQCK010000010.1"/>
</dbReference>
<accession>A0ABW9B8D9</accession>
<dbReference type="SUPFAM" id="SSF55186">
    <property type="entry name" value="ThrRS/AlaRS common domain"/>
    <property type="match status" value="1"/>
</dbReference>
<organism evidence="1 2">
    <name type="scientific">Paraburkholderia phytofirmans</name>
    <dbReference type="NCBI Taxonomy" id="261302"/>
    <lineage>
        <taxon>Bacteria</taxon>
        <taxon>Pseudomonadati</taxon>
        <taxon>Pseudomonadota</taxon>
        <taxon>Betaproteobacteria</taxon>
        <taxon>Burkholderiales</taxon>
        <taxon>Burkholderiaceae</taxon>
        <taxon>Paraburkholderia</taxon>
    </lineage>
</organism>
<keyword evidence="2" id="KW-1185">Reference proteome</keyword>
<evidence type="ECO:0008006" key="3">
    <source>
        <dbReference type="Google" id="ProtNLM"/>
    </source>
</evidence>
<proteinExistence type="predicted"/>
<dbReference type="InterPro" id="IPR018163">
    <property type="entry name" value="Thr/Ala-tRNA-synth_IIc_edit"/>
</dbReference>
<protein>
    <recommendedName>
        <fullName evidence="3">Threonyl/alanyl tRNA synthetase SAD</fullName>
    </recommendedName>
</protein>
<dbReference type="Proteomes" id="UP001629274">
    <property type="component" value="Unassembled WGS sequence"/>
</dbReference>
<name>A0ABW9B8D9_9BURK</name>
<evidence type="ECO:0000313" key="1">
    <source>
        <dbReference type="EMBL" id="MFM0236671.1"/>
    </source>
</evidence>
<dbReference type="EMBL" id="JAQQDR010000001">
    <property type="protein sequence ID" value="MFM0236671.1"/>
    <property type="molecule type" value="Genomic_DNA"/>
</dbReference>
<sequence length="58" mass="6333">MPCGGTHIGNTELIGRISIRRKSMGVGEERLSCQFDNARFDTASFHPGNAMASRRVVP</sequence>
<evidence type="ECO:0000313" key="2">
    <source>
        <dbReference type="Proteomes" id="UP001629274"/>
    </source>
</evidence>
<reference evidence="1 2" key="1">
    <citation type="journal article" date="2024" name="Chem. Sci.">
        <title>Discovery of megapolipeptins by genome mining of a Burkholderiales bacteria collection.</title>
        <authorList>
            <person name="Paulo B.S."/>
            <person name="Recchia M.J.J."/>
            <person name="Lee S."/>
            <person name="Fergusson C.H."/>
            <person name="Romanowski S.B."/>
            <person name="Hernandez A."/>
            <person name="Krull N."/>
            <person name="Liu D.Y."/>
            <person name="Cavanagh H."/>
            <person name="Bos A."/>
            <person name="Gray C.A."/>
            <person name="Murphy B.T."/>
            <person name="Linington R.G."/>
            <person name="Eustaquio A.S."/>
        </authorList>
    </citation>
    <scope>NUCLEOTIDE SEQUENCE [LARGE SCALE GENOMIC DNA]</scope>
    <source>
        <strain evidence="1 2">RL17-351-BIE-A</strain>
    </source>
</reference>
<comment type="caution">
    <text evidence="1">The sequence shown here is derived from an EMBL/GenBank/DDBJ whole genome shotgun (WGS) entry which is preliminary data.</text>
</comment>
<gene>
    <name evidence="1" type="ORF">PQR03_00860</name>
</gene>